<organism evidence="7 8">
    <name type="scientific">Nocardioides massiliensis</name>
    <dbReference type="NCBI Taxonomy" id="1325935"/>
    <lineage>
        <taxon>Bacteria</taxon>
        <taxon>Bacillati</taxon>
        <taxon>Actinomycetota</taxon>
        <taxon>Actinomycetes</taxon>
        <taxon>Propionibacteriales</taxon>
        <taxon>Nocardioidaceae</taxon>
        <taxon>Nocardioides</taxon>
    </lineage>
</organism>
<evidence type="ECO:0000256" key="2">
    <source>
        <dbReference type="ARBA" id="ARBA00023125"/>
    </source>
</evidence>
<dbReference type="SMART" id="SM00857">
    <property type="entry name" value="Resolvase"/>
    <property type="match status" value="1"/>
</dbReference>
<evidence type="ECO:0000256" key="4">
    <source>
        <dbReference type="PROSITE-ProRule" id="PRU10137"/>
    </source>
</evidence>
<dbReference type="Pfam" id="PF00239">
    <property type="entry name" value="Resolvase"/>
    <property type="match status" value="1"/>
</dbReference>
<evidence type="ECO:0000256" key="5">
    <source>
        <dbReference type="SAM" id="MobiDB-lite"/>
    </source>
</evidence>
<evidence type="ECO:0000313" key="7">
    <source>
        <dbReference type="EMBL" id="MDP9821040.1"/>
    </source>
</evidence>
<evidence type="ECO:0000256" key="3">
    <source>
        <dbReference type="ARBA" id="ARBA00023172"/>
    </source>
</evidence>
<dbReference type="Gene3D" id="3.40.50.1390">
    <property type="entry name" value="Resolvase, N-terminal catalytic domain"/>
    <property type="match status" value="1"/>
</dbReference>
<keyword evidence="1" id="KW-0229">DNA integration</keyword>
<dbReference type="PANTHER" id="PTHR30461:SF2">
    <property type="entry name" value="SERINE RECOMBINASE PINE-RELATED"/>
    <property type="match status" value="1"/>
</dbReference>
<gene>
    <name evidence="7" type="ORF">J2S59_000849</name>
</gene>
<feature type="region of interest" description="Disordered" evidence="5">
    <location>
        <begin position="205"/>
        <end position="227"/>
    </location>
</feature>
<name>A0ABT9NLX0_9ACTN</name>
<dbReference type="Proteomes" id="UP001240447">
    <property type="component" value="Unassembled WGS sequence"/>
</dbReference>
<keyword evidence="8" id="KW-1185">Reference proteome</keyword>
<dbReference type="CDD" id="cd03768">
    <property type="entry name" value="SR_ResInv"/>
    <property type="match status" value="1"/>
</dbReference>
<dbReference type="PANTHER" id="PTHR30461">
    <property type="entry name" value="DNA-INVERTASE FROM LAMBDOID PROPHAGE"/>
    <property type="match status" value="1"/>
</dbReference>
<dbReference type="InterPro" id="IPR036162">
    <property type="entry name" value="Resolvase-like_N_sf"/>
</dbReference>
<dbReference type="EMBL" id="JAUSQM010000001">
    <property type="protein sequence ID" value="MDP9821040.1"/>
    <property type="molecule type" value="Genomic_DNA"/>
</dbReference>
<sequence>MKYGYLRVSTGEQSLDQQESQLRRLGVEVFVREKVSGRRKPRPQLEAMLGELRTGDELHITKLDRLGRDITELHGLARTLEDKGVALVIGGQRHDPHDPTGKLFFGMLALFAEFEADLVAARTRERLAELRAQGKATGKPRVLSDRQASALLNAHEAGESIAALTHRLGVSRSTVRRTLDRERVRRALRDSPGLRRQVRELEAEREKALRDLDKAMAERGDDDAAQK</sequence>
<evidence type="ECO:0000313" key="8">
    <source>
        <dbReference type="Proteomes" id="UP001240447"/>
    </source>
</evidence>
<feature type="active site" description="O-(5'-phospho-DNA)-serine intermediate" evidence="4">
    <location>
        <position position="9"/>
    </location>
</feature>
<dbReference type="PROSITE" id="PS51736">
    <property type="entry name" value="RECOMBINASES_3"/>
    <property type="match status" value="1"/>
</dbReference>
<dbReference type="InterPro" id="IPR050639">
    <property type="entry name" value="SSR_resolvase"/>
</dbReference>
<protein>
    <submittedName>
        <fullName evidence="7">DNA invertase Pin-like site-specific DNA recombinase</fullName>
    </submittedName>
</protein>
<proteinExistence type="predicted"/>
<feature type="domain" description="Resolvase/invertase-type recombinase catalytic" evidence="6">
    <location>
        <begin position="1"/>
        <end position="134"/>
    </location>
</feature>
<evidence type="ECO:0000256" key="1">
    <source>
        <dbReference type="ARBA" id="ARBA00022908"/>
    </source>
</evidence>
<reference evidence="7 8" key="1">
    <citation type="submission" date="2023-07" db="EMBL/GenBank/DDBJ databases">
        <title>Sequencing the genomes of 1000 actinobacteria strains.</title>
        <authorList>
            <person name="Klenk H.-P."/>
        </authorList>
    </citation>
    <scope>NUCLEOTIDE SEQUENCE [LARGE SCALE GENOMIC DNA]</scope>
    <source>
        <strain evidence="7 8">GD13</strain>
    </source>
</reference>
<keyword evidence="3" id="KW-0233">DNA recombination</keyword>
<dbReference type="PROSITE" id="PS00397">
    <property type="entry name" value="RECOMBINASES_1"/>
    <property type="match status" value="1"/>
</dbReference>
<accession>A0ABT9NLX0</accession>
<dbReference type="SUPFAM" id="SSF53041">
    <property type="entry name" value="Resolvase-like"/>
    <property type="match status" value="1"/>
</dbReference>
<evidence type="ECO:0000259" key="6">
    <source>
        <dbReference type="PROSITE" id="PS51736"/>
    </source>
</evidence>
<comment type="caution">
    <text evidence="7">The sequence shown here is derived from an EMBL/GenBank/DDBJ whole genome shotgun (WGS) entry which is preliminary data.</text>
</comment>
<dbReference type="InterPro" id="IPR006119">
    <property type="entry name" value="Resolv_N"/>
</dbReference>
<keyword evidence="2" id="KW-0238">DNA-binding</keyword>
<dbReference type="InterPro" id="IPR006118">
    <property type="entry name" value="Recombinase_CS"/>
</dbReference>
<dbReference type="RefSeq" id="WP_068119827.1">
    <property type="nucleotide sequence ID" value="NZ_CCXJ01000216.1"/>
</dbReference>